<keyword evidence="8" id="KW-0106">Calcium</keyword>
<name>A0A8T2Q2I8_CERRI</name>
<evidence type="ECO:0000256" key="12">
    <source>
        <dbReference type="PROSITE-ProRule" id="PRU00282"/>
    </source>
</evidence>
<evidence type="ECO:0000256" key="2">
    <source>
        <dbReference type="ARBA" id="ARBA00006375"/>
    </source>
</evidence>
<comment type="caution">
    <text evidence="15">The sequence shown here is derived from an EMBL/GenBank/DDBJ whole genome shotgun (WGS) entry which is preliminary data.</text>
</comment>
<dbReference type="SUPFAM" id="SSF47473">
    <property type="entry name" value="EF-hand"/>
    <property type="match status" value="1"/>
</dbReference>
<dbReference type="PROSITE" id="PS50222">
    <property type="entry name" value="EF_HAND_2"/>
    <property type="match status" value="3"/>
</dbReference>
<protein>
    <recommendedName>
        <fullName evidence="14">EF-hand domain-containing protein</fullName>
    </recommendedName>
</protein>
<dbReference type="InterPro" id="IPR011992">
    <property type="entry name" value="EF-hand-dom_pair"/>
</dbReference>
<evidence type="ECO:0000256" key="7">
    <source>
        <dbReference type="ARBA" id="ARBA00022792"/>
    </source>
</evidence>
<keyword evidence="11 12" id="KW-0472">Membrane</keyword>
<feature type="repeat" description="Solcar" evidence="12">
    <location>
        <begin position="222"/>
        <end position="309"/>
    </location>
</feature>
<keyword evidence="16" id="KW-1185">Reference proteome</keyword>
<evidence type="ECO:0000256" key="11">
    <source>
        <dbReference type="ARBA" id="ARBA00023136"/>
    </source>
</evidence>
<keyword evidence="6" id="KW-0677">Repeat</keyword>
<dbReference type="Gene3D" id="1.50.40.10">
    <property type="entry name" value="Mitochondrial carrier domain"/>
    <property type="match status" value="1"/>
</dbReference>
<dbReference type="FunFam" id="1.50.40.10:FF:000067">
    <property type="entry name" value="Mitochondrial substrate carrier family protein"/>
    <property type="match status" value="1"/>
</dbReference>
<feature type="repeat" description="Solcar" evidence="12">
    <location>
        <begin position="322"/>
        <end position="407"/>
    </location>
</feature>
<dbReference type="EMBL" id="CM035443">
    <property type="protein sequence ID" value="KAH7278092.1"/>
    <property type="molecule type" value="Genomic_DNA"/>
</dbReference>
<dbReference type="PROSITE" id="PS50920">
    <property type="entry name" value="SOLCAR"/>
    <property type="match status" value="3"/>
</dbReference>
<evidence type="ECO:0000256" key="8">
    <source>
        <dbReference type="ARBA" id="ARBA00022837"/>
    </source>
</evidence>
<dbReference type="SMART" id="SM00054">
    <property type="entry name" value="EFh"/>
    <property type="match status" value="4"/>
</dbReference>
<dbReference type="Gene3D" id="1.10.238.10">
    <property type="entry name" value="EF-hand"/>
    <property type="match status" value="1"/>
</dbReference>
<feature type="repeat" description="Solcar" evidence="12">
    <location>
        <begin position="418"/>
        <end position="506"/>
    </location>
</feature>
<dbReference type="GO" id="GO:0055085">
    <property type="term" value="P:transmembrane transport"/>
    <property type="evidence" value="ECO:0007669"/>
    <property type="project" value="InterPro"/>
</dbReference>
<evidence type="ECO:0000259" key="14">
    <source>
        <dbReference type="PROSITE" id="PS50222"/>
    </source>
</evidence>
<evidence type="ECO:0000256" key="13">
    <source>
        <dbReference type="RuleBase" id="RU000488"/>
    </source>
</evidence>
<dbReference type="InterPro" id="IPR018108">
    <property type="entry name" value="MCP_transmembrane"/>
</dbReference>
<dbReference type="Pfam" id="PF13499">
    <property type="entry name" value="EF-hand_7"/>
    <property type="match status" value="2"/>
</dbReference>
<dbReference type="AlphaFoldDB" id="A0A8T2Q2I8"/>
<dbReference type="GO" id="GO:0005509">
    <property type="term" value="F:calcium ion binding"/>
    <property type="evidence" value="ECO:0007669"/>
    <property type="project" value="InterPro"/>
</dbReference>
<dbReference type="PROSITE" id="PS00018">
    <property type="entry name" value="EF_HAND_1"/>
    <property type="match status" value="2"/>
</dbReference>
<feature type="domain" description="EF-hand" evidence="14">
    <location>
        <begin position="52"/>
        <end position="87"/>
    </location>
</feature>
<comment type="subcellular location">
    <subcellularLocation>
        <location evidence="1">Mitochondrion inner membrane</location>
        <topology evidence="1">Multi-pass membrane protein</topology>
    </subcellularLocation>
</comment>
<evidence type="ECO:0000256" key="6">
    <source>
        <dbReference type="ARBA" id="ARBA00022737"/>
    </source>
</evidence>
<dbReference type="SUPFAM" id="SSF103506">
    <property type="entry name" value="Mitochondrial carrier"/>
    <property type="match status" value="1"/>
</dbReference>
<keyword evidence="5" id="KW-0479">Metal-binding</keyword>
<keyword evidence="4 12" id="KW-0812">Transmembrane</keyword>
<evidence type="ECO:0000256" key="9">
    <source>
        <dbReference type="ARBA" id="ARBA00022989"/>
    </source>
</evidence>
<evidence type="ECO:0000313" key="16">
    <source>
        <dbReference type="Proteomes" id="UP000825935"/>
    </source>
</evidence>
<organism evidence="15 16">
    <name type="scientific">Ceratopteris richardii</name>
    <name type="common">Triangle waterfern</name>
    <dbReference type="NCBI Taxonomy" id="49495"/>
    <lineage>
        <taxon>Eukaryota</taxon>
        <taxon>Viridiplantae</taxon>
        <taxon>Streptophyta</taxon>
        <taxon>Embryophyta</taxon>
        <taxon>Tracheophyta</taxon>
        <taxon>Polypodiopsida</taxon>
        <taxon>Polypodiidae</taxon>
        <taxon>Polypodiales</taxon>
        <taxon>Pteridineae</taxon>
        <taxon>Pteridaceae</taxon>
        <taxon>Parkerioideae</taxon>
        <taxon>Ceratopteris</taxon>
    </lineage>
</organism>
<feature type="domain" description="EF-hand" evidence="14">
    <location>
        <begin position="155"/>
        <end position="190"/>
    </location>
</feature>
<dbReference type="OrthoDB" id="270584at2759"/>
<sequence length="509" mass="56321">MDKNASSIGASSFPEAQHAQISNTNAAQISNTNAAPIALSHVLVALNETEEERTIRIRTLFESFDTARKGYLEPSDIEKGFKSRGIPTHYKYAKDLLDVCDSNNDGHIDFTEFSTYMDEKEMELFSIFREVDVARSGSLYPEELQAALEGSGIHLGKEELASFVDHIDKDNNGVITFEEWRDFLLLYPYRATIVNIYQYWEKVCQVDIGEQVVIPEGISRQSNAAKYLLAGGVAGALSRTATAPFDRLKVLLQVQTLSAEGKSKILSHVSKIYKDNGLVGFFRGNGLNILKVAPESAIKFYAFEIIKDFMVKSDSLGNQGEIGTGGRLIAGGMAGAVAQTSIYPLELLKTRLQTFKGNKSPSLLKLSKDIMVHEGPKGFYKGLFPSVLGIIPYAGIDLTTYESLKIFSRRWLPADQEPGPLVQLCCGMSSGVVGASCVYPLQVVRTRLQAQCRDSAVQYKGMMDAFRRILREEGIRAFYKGLLPSYLKVVPAASITYITYEAMKRQLSI</sequence>
<dbReference type="PRINTS" id="PR00926">
    <property type="entry name" value="MITOCARRIER"/>
</dbReference>
<dbReference type="Proteomes" id="UP000825935">
    <property type="component" value="Chromosome 38"/>
</dbReference>
<evidence type="ECO:0000313" key="15">
    <source>
        <dbReference type="EMBL" id="KAH7278092.1"/>
    </source>
</evidence>
<dbReference type="Pfam" id="PF00153">
    <property type="entry name" value="Mito_carr"/>
    <property type="match status" value="3"/>
</dbReference>
<keyword evidence="9" id="KW-1133">Transmembrane helix</keyword>
<dbReference type="OMA" id="NTWLSHH"/>
<feature type="domain" description="EF-hand" evidence="14">
    <location>
        <begin position="88"/>
        <end position="123"/>
    </location>
</feature>
<keyword evidence="3 13" id="KW-0813">Transport</keyword>
<dbReference type="InterPro" id="IPR002048">
    <property type="entry name" value="EF_hand_dom"/>
</dbReference>
<proteinExistence type="inferred from homology"/>
<keyword evidence="10" id="KW-0496">Mitochondrion</keyword>
<reference evidence="15" key="1">
    <citation type="submission" date="2021-08" db="EMBL/GenBank/DDBJ databases">
        <title>WGS assembly of Ceratopteris richardii.</title>
        <authorList>
            <person name="Marchant D.B."/>
            <person name="Chen G."/>
            <person name="Jenkins J."/>
            <person name="Shu S."/>
            <person name="Leebens-Mack J."/>
            <person name="Grimwood J."/>
            <person name="Schmutz J."/>
            <person name="Soltis P."/>
            <person name="Soltis D."/>
            <person name="Chen Z.-H."/>
        </authorList>
    </citation>
    <scope>NUCLEOTIDE SEQUENCE</scope>
    <source>
        <strain evidence="15">Whitten #5841</strain>
        <tissue evidence="15">Leaf</tissue>
    </source>
</reference>
<evidence type="ECO:0000256" key="5">
    <source>
        <dbReference type="ARBA" id="ARBA00022723"/>
    </source>
</evidence>
<dbReference type="InterPro" id="IPR023395">
    <property type="entry name" value="MCP_dom_sf"/>
</dbReference>
<dbReference type="GO" id="GO:0005743">
    <property type="term" value="C:mitochondrial inner membrane"/>
    <property type="evidence" value="ECO:0007669"/>
    <property type="project" value="UniProtKB-SubCell"/>
</dbReference>
<dbReference type="PANTHER" id="PTHR24089">
    <property type="entry name" value="SOLUTE CARRIER FAMILY 25"/>
    <property type="match status" value="1"/>
</dbReference>
<keyword evidence="7" id="KW-0999">Mitochondrion inner membrane</keyword>
<dbReference type="EMBL" id="CM035443">
    <property type="protein sequence ID" value="KAH7278094.1"/>
    <property type="molecule type" value="Genomic_DNA"/>
</dbReference>
<dbReference type="InterPro" id="IPR018247">
    <property type="entry name" value="EF_Hand_1_Ca_BS"/>
</dbReference>
<evidence type="ECO:0000256" key="4">
    <source>
        <dbReference type="ARBA" id="ARBA00022692"/>
    </source>
</evidence>
<dbReference type="InterPro" id="IPR002067">
    <property type="entry name" value="MCP"/>
</dbReference>
<evidence type="ECO:0000256" key="1">
    <source>
        <dbReference type="ARBA" id="ARBA00004448"/>
    </source>
</evidence>
<evidence type="ECO:0000256" key="10">
    <source>
        <dbReference type="ARBA" id="ARBA00023128"/>
    </source>
</evidence>
<comment type="similarity">
    <text evidence="2 13">Belongs to the mitochondrial carrier (TC 2.A.29) family.</text>
</comment>
<dbReference type="CDD" id="cd00051">
    <property type="entry name" value="EFh"/>
    <property type="match status" value="1"/>
</dbReference>
<evidence type="ECO:0000256" key="3">
    <source>
        <dbReference type="ARBA" id="ARBA00022448"/>
    </source>
</evidence>
<gene>
    <name evidence="15" type="ORF">KP509_38G024000</name>
</gene>
<accession>A0A8T2Q2I8</accession>